<evidence type="ECO:0000313" key="1">
    <source>
        <dbReference type="EMBL" id="CAI9591756.1"/>
    </source>
</evidence>
<gene>
    <name evidence="1" type="ORF">SPARVUS_LOCUS11263131</name>
</gene>
<sequence>MQSNTSSMLVLTGERPVLFTYRPLPCQCWRGISSRDSVINSCRHQW</sequence>
<evidence type="ECO:0000313" key="2">
    <source>
        <dbReference type="Proteomes" id="UP001162483"/>
    </source>
</evidence>
<reference evidence="1" key="1">
    <citation type="submission" date="2023-05" db="EMBL/GenBank/DDBJ databases">
        <authorList>
            <person name="Stuckert A."/>
        </authorList>
    </citation>
    <scope>NUCLEOTIDE SEQUENCE</scope>
</reference>
<dbReference type="EMBL" id="CATNWA010016328">
    <property type="protein sequence ID" value="CAI9591756.1"/>
    <property type="molecule type" value="Genomic_DNA"/>
</dbReference>
<keyword evidence="2" id="KW-1185">Reference proteome</keyword>
<organism evidence="1 2">
    <name type="scientific">Staurois parvus</name>
    <dbReference type="NCBI Taxonomy" id="386267"/>
    <lineage>
        <taxon>Eukaryota</taxon>
        <taxon>Metazoa</taxon>
        <taxon>Chordata</taxon>
        <taxon>Craniata</taxon>
        <taxon>Vertebrata</taxon>
        <taxon>Euteleostomi</taxon>
        <taxon>Amphibia</taxon>
        <taxon>Batrachia</taxon>
        <taxon>Anura</taxon>
        <taxon>Neobatrachia</taxon>
        <taxon>Ranoidea</taxon>
        <taxon>Ranidae</taxon>
        <taxon>Staurois</taxon>
    </lineage>
</organism>
<feature type="non-terminal residue" evidence="1">
    <location>
        <position position="46"/>
    </location>
</feature>
<accession>A0ABN9F6H3</accession>
<dbReference type="Proteomes" id="UP001162483">
    <property type="component" value="Unassembled WGS sequence"/>
</dbReference>
<proteinExistence type="predicted"/>
<comment type="caution">
    <text evidence="1">The sequence shown here is derived from an EMBL/GenBank/DDBJ whole genome shotgun (WGS) entry which is preliminary data.</text>
</comment>
<protein>
    <submittedName>
        <fullName evidence="1">Uncharacterized protein</fullName>
    </submittedName>
</protein>
<name>A0ABN9F6H3_9NEOB</name>